<sequence length="78" mass="9055">MSDLTAHEEQDIDDHEILWQESLAEDAMQRRHDRIIRQLIAKAHPSHDWHPNDDIISCDLCGCRTYNDEAKQPCKGTS</sequence>
<protein>
    <submittedName>
        <fullName evidence="1">Uncharacterized protein</fullName>
    </submittedName>
</protein>
<reference evidence="1" key="1">
    <citation type="journal article" date="2015" name="Nature">
        <title>Complex archaea that bridge the gap between prokaryotes and eukaryotes.</title>
        <authorList>
            <person name="Spang A."/>
            <person name="Saw J.H."/>
            <person name="Jorgensen S.L."/>
            <person name="Zaremba-Niedzwiedzka K."/>
            <person name="Martijn J."/>
            <person name="Lind A.E."/>
            <person name="van Eijk R."/>
            <person name="Schleper C."/>
            <person name="Guy L."/>
            <person name="Ettema T.J."/>
        </authorList>
    </citation>
    <scope>NUCLEOTIDE SEQUENCE</scope>
</reference>
<dbReference type="EMBL" id="LAZR01003697">
    <property type="protein sequence ID" value="KKN15603.1"/>
    <property type="molecule type" value="Genomic_DNA"/>
</dbReference>
<organism evidence="1">
    <name type="scientific">marine sediment metagenome</name>
    <dbReference type="NCBI Taxonomy" id="412755"/>
    <lineage>
        <taxon>unclassified sequences</taxon>
        <taxon>metagenomes</taxon>
        <taxon>ecological metagenomes</taxon>
    </lineage>
</organism>
<dbReference type="AlphaFoldDB" id="A0A0F9REA3"/>
<gene>
    <name evidence="1" type="ORF">LCGC14_0984530</name>
</gene>
<accession>A0A0F9REA3</accession>
<evidence type="ECO:0000313" key="1">
    <source>
        <dbReference type="EMBL" id="KKN15603.1"/>
    </source>
</evidence>
<proteinExistence type="predicted"/>
<comment type="caution">
    <text evidence="1">The sequence shown here is derived from an EMBL/GenBank/DDBJ whole genome shotgun (WGS) entry which is preliminary data.</text>
</comment>
<name>A0A0F9REA3_9ZZZZ</name>